<dbReference type="InterPro" id="IPR050445">
    <property type="entry name" value="Bact_polysacc_biosynth/exp"/>
</dbReference>
<gene>
    <name evidence="1" type="ORF">AVDCRST_MAG49-1285</name>
</gene>
<protein>
    <submittedName>
        <fullName evidence="1">Uncharacterized protein</fullName>
    </submittedName>
</protein>
<name>A0A6J4UC00_9BACT</name>
<proteinExistence type="predicted"/>
<organism evidence="1">
    <name type="scientific">uncultured Thermomicrobiales bacterium</name>
    <dbReference type="NCBI Taxonomy" id="1645740"/>
    <lineage>
        <taxon>Bacteria</taxon>
        <taxon>Pseudomonadati</taxon>
        <taxon>Thermomicrobiota</taxon>
        <taxon>Thermomicrobia</taxon>
        <taxon>Thermomicrobiales</taxon>
        <taxon>environmental samples</taxon>
    </lineage>
</organism>
<reference evidence="1" key="1">
    <citation type="submission" date="2020-02" db="EMBL/GenBank/DDBJ databases">
        <authorList>
            <person name="Meier V. D."/>
        </authorList>
    </citation>
    <scope>NUCLEOTIDE SEQUENCE</scope>
    <source>
        <strain evidence="1">AVDCRST_MAG49</strain>
    </source>
</reference>
<dbReference type="SUPFAM" id="SSF52540">
    <property type="entry name" value="P-loop containing nucleoside triphosphate hydrolases"/>
    <property type="match status" value="1"/>
</dbReference>
<dbReference type="InterPro" id="IPR027417">
    <property type="entry name" value="P-loop_NTPase"/>
</dbReference>
<evidence type="ECO:0000313" key="1">
    <source>
        <dbReference type="EMBL" id="CAA9544219.1"/>
    </source>
</evidence>
<dbReference type="EMBL" id="CADCWG010000068">
    <property type="protein sequence ID" value="CAA9544219.1"/>
    <property type="molecule type" value="Genomic_DNA"/>
</dbReference>
<dbReference type="PANTHER" id="PTHR32309">
    <property type="entry name" value="TYROSINE-PROTEIN KINASE"/>
    <property type="match status" value="1"/>
</dbReference>
<sequence>MTVPTTSDPRRAYPASVGRLSGERTDWDAAHEGDLVDRLVTERYRALRAAIEAIGRVPRAPGGPDDGAPVGEVHSLLVVGVDLPVAMVGLRLATAFAQAGQETLLVDADLRAARERSLAPAAGAASGLADWLRAEDRDLPCPAYPTGSPHLALVPAGRPVEAGFDTVRDDRWSALLRGARAERDRVVVVAAPLAAVADALLLARHVDGALLAVAPGKTTSSAAVRARDALRAAGGRIVGVVLDDGR</sequence>
<accession>A0A6J4UC00</accession>
<dbReference type="Gene3D" id="3.40.50.300">
    <property type="entry name" value="P-loop containing nucleotide triphosphate hydrolases"/>
    <property type="match status" value="1"/>
</dbReference>
<dbReference type="PANTHER" id="PTHR32309:SF31">
    <property type="entry name" value="CAPSULAR EXOPOLYSACCHARIDE FAMILY"/>
    <property type="match status" value="1"/>
</dbReference>
<dbReference type="AlphaFoldDB" id="A0A6J4UC00"/>